<keyword evidence="2" id="KW-1133">Transmembrane helix</keyword>
<feature type="region of interest" description="Disordered" evidence="1">
    <location>
        <begin position="32"/>
        <end position="79"/>
    </location>
</feature>
<sequence>MEPRHWVIAAASAVIVACVGFALFLQMKSEDANDRDESAVNELEVGEPAAPTVPRDKDGVSPDTPEPGAPDLSHGVPNFADITEDDVADADAFVDVPQEIVDTGERAARAWLTVDTDQMGEARQAQLAEVIPNADKWAKKKPKIHFFKPQASGNPSWRTVSEVLNTKTVAGFATGLDGVYTVPVEVSFTAQFSSGGGQDRGTLSTVNVWNMKFDYDGNLIGIEEPKI</sequence>
<reference evidence="3 4" key="1">
    <citation type="submission" date="2019-03" db="EMBL/GenBank/DDBJ databases">
        <title>Genomic analyses of the natural microbiome of Caenorhabditis elegans.</title>
        <authorList>
            <person name="Samuel B."/>
        </authorList>
    </citation>
    <scope>NUCLEOTIDE SEQUENCE [LARGE SCALE GENOMIC DNA]</scope>
    <source>
        <strain evidence="3 4">JUb18</strain>
    </source>
</reference>
<keyword evidence="2" id="KW-0812">Transmembrane</keyword>
<comment type="caution">
    <text evidence="3">The sequence shown here is derived from an EMBL/GenBank/DDBJ whole genome shotgun (WGS) entry which is preliminary data.</text>
</comment>
<protein>
    <submittedName>
        <fullName evidence="3">Uncharacterized protein</fullName>
    </submittedName>
</protein>
<dbReference type="AlphaFoldDB" id="A0A4R6RTD6"/>
<evidence type="ECO:0000313" key="3">
    <source>
        <dbReference type="EMBL" id="TDP89535.1"/>
    </source>
</evidence>
<keyword evidence="2" id="KW-0472">Membrane</keyword>
<dbReference type="EMBL" id="SNYA01000009">
    <property type="protein sequence ID" value="TDP89535.1"/>
    <property type="molecule type" value="Genomic_DNA"/>
</dbReference>
<evidence type="ECO:0000313" key="4">
    <source>
        <dbReference type="Proteomes" id="UP000295601"/>
    </source>
</evidence>
<dbReference type="RefSeq" id="WP_133617786.1">
    <property type="nucleotide sequence ID" value="NZ_SNYA01000009.1"/>
</dbReference>
<dbReference type="PROSITE" id="PS51257">
    <property type="entry name" value="PROKAR_LIPOPROTEIN"/>
    <property type="match status" value="1"/>
</dbReference>
<evidence type="ECO:0000256" key="1">
    <source>
        <dbReference type="SAM" id="MobiDB-lite"/>
    </source>
</evidence>
<feature type="transmembrane region" description="Helical" evidence="2">
    <location>
        <begin position="6"/>
        <end position="25"/>
    </location>
</feature>
<dbReference type="Proteomes" id="UP000295601">
    <property type="component" value="Unassembled WGS sequence"/>
</dbReference>
<proteinExistence type="predicted"/>
<name>A0A4R6RTD6_9MICO</name>
<keyword evidence="4" id="KW-1185">Reference proteome</keyword>
<gene>
    <name evidence="3" type="ORF">EDF62_3266</name>
</gene>
<organism evidence="3 4">
    <name type="scientific">Leucobacter luti</name>
    <dbReference type="NCBI Taxonomy" id="340320"/>
    <lineage>
        <taxon>Bacteria</taxon>
        <taxon>Bacillati</taxon>
        <taxon>Actinomycetota</taxon>
        <taxon>Actinomycetes</taxon>
        <taxon>Micrococcales</taxon>
        <taxon>Microbacteriaceae</taxon>
        <taxon>Leucobacter</taxon>
    </lineage>
</organism>
<accession>A0A4R6RTD6</accession>
<evidence type="ECO:0000256" key="2">
    <source>
        <dbReference type="SAM" id="Phobius"/>
    </source>
</evidence>